<evidence type="ECO:0000259" key="1">
    <source>
        <dbReference type="Pfam" id="PF13592"/>
    </source>
</evidence>
<evidence type="ECO:0000313" key="3">
    <source>
        <dbReference type="Proteomes" id="UP000077275"/>
    </source>
</evidence>
<feature type="domain" description="Winged helix-turn helix" evidence="1">
    <location>
        <begin position="105"/>
        <end position="149"/>
    </location>
</feature>
<dbReference type="InterPro" id="IPR009057">
    <property type="entry name" value="Homeodomain-like_sf"/>
</dbReference>
<keyword evidence="3" id="KW-1185">Reference proteome</keyword>
<dbReference type="AlphaFoldDB" id="A0A166DFW8"/>
<evidence type="ECO:0000313" key="2">
    <source>
        <dbReference type="EMBL" id="KZX15561.1"/>
    </source>
</evidence>
<accession>A0A166DFW8</accession>
<dbReference type="Pfam" id="PF13592">
    <property type="entry name" value="HTH_33"/>
    <property type="match status" value="1"/>
</dbReference>
<dbReference type="PATRIC" id="fig|47311.3.peg.1564"/>
<gene>
    <name evidence="2" type="ORF">MBCUT_14330</name>
</gene>
<reference evidence="2 3" key="1">
    <citation type="submission" date="2016-04" db="EMBL/GenBank/DDBJ databases">
        <title>Genome sequence of Methanobrevibacter cuticularis DSM 11139.</title>
        <authorList>
            <person name="Poehlein A."/>
            <person name="Seedorf H."/>
            <person name="Daniel R."/>
        </authorList>
    </citation>
    <scope>NUCLEOTIDE SEQUENCE [LARGE SCALE GENOMIC DNA]</scope>
    <source>
        <strain evidence="2 3">DSM 11139</strain>
    </source>
</reference>
<name>A0A166DFW8_9EURY</name>
<comment type="caution">
    <text evidence="2">The sequence shown here is derived from an EMBL/GenBank/DDBJ whole genome shotgun (WGS) entry which is preliminary data.</text>
</comment>
<dbReference type="RefSeq" id="WP_067260003.1">
    <property type="nucleotide sequence ID" value="NZ_LWMW01000115.1"/>
</dbReference>
<proteinExistence type="predicted"/>
<dbReference type="Pfam" id="PF13384">
    <property type="entry name" value="HTH_23"/>
    <property type="match status" value="1"/>
</dbReference>
<dbReference type="Proteomes" id="UP000077275">
    <property type="component" value="Unassembled WGS sequence"/>
</dbReference>
<protein>
    <recommendedName>
        <fullName evidence="1">Winged helix-turn helix domain-containing protein</fullName>
    </recommendedName>
</protein>
<sequence length="161" mass="19139">MVNMVQKRVKNHLSKNELKSMIKCFKNNCRMYKKFVFINMVRDGKKVSEACDILNIGESTGHKWLDLYNEKGPESLYPNYQNCGRHSMMSDEQLDEFSRIIENEEYLTAKRAHEIIKARYNIDYTIQNVKNILKKLEYNKSKPYQKFSKKPENAEESLKKN</sequence>
<organism evidence="2 3">
    <name type="scientific">Methanobrevibacter cuticularis</name>
    <dbReference type="NCBI Taxonomy" id="47311"/>
    <lineage>
        <taxon>Archaea</taxon>
        <taxon>Methanobacteriati</taxon>
        <taxon>Methanobacteriota</taxon>
        <taxon>Methanomada group</taxon>
        <taxon>Methanobacteria</taxon>
        <taxon>Methanobacteriales</taxon>
        <taxon>Methanobacteriaceae</taxon>
        <taxon>Methanobrevibacter</taxon>
    </lineage>
</organism>
<dbReference type="InterPro" id="IPR025959">
    <property type="entry name" value="Winged_HTH_dom"/>
</dbReference>
<dbReference type="OrthoDB" id="73794at2157"/>
<dbReference type="SUPFAM" id="SSF46689">
    <property type="entry name" value="Homeodomain-like"/>
    <property type="match status" value="1"/>
</dbReference>
<dbReference type="EMBL" id="LWMW01000115">
    <property type="protein sequence ID" value="KZX15561.1"/>
    <property type="molecule type" value="Genomic_DNA"/>
</dbReference>